<evidence type="ECO:0000256" key="2">
    <source>
        <dbReference type="ARBA" id="ARBA00031969"/>
    </source>
</evidence>
<comment type="caution">
    <text evidence="5">The sequence shown here is derived from an EMBL/GenBank/DDBJ whole genome shotgun (WGS) entry which is preliminary data.</text>
</comment>
<evidence type="ECO:0000313" key="6">
    <source>
        <dbReference type="Proteomes" id="UP000441333"/>
    </source>
</evidence>
<accession>A0A6N6MI63</accession>
<protein>
    <recommendedName>
        <fullName evidence="1">Carbonic anhydrase</fullName>
    </recommendedName>
    <alternativeName>
        <fullName evidence="2">Carbonate dehydratase</fullName>
    </alternativeName>
</protein>
<dbReference type="SUPFAM" id="SSF51069">
    <property type="entry name" value="Carbonic anhydrase"/>
    <property type="match status" value="1"/>
</dbReference>
<dbReference type="Pfam" id="PF00194">
    <property type="entry name" value="Carb_anhydrase"/>
    <property type="match status" value="1"/>
</dbReference>
<dbReference type="InterPro" id="IPR001148">
    <property type="entry name" value="CA_dom"/>
</dbReference>
<dbReference type="AlphaFoldDB" id="A0A6N6MI63"/>
<dbReference type="InterPro" id="IPR018338">
    <property type="entry name" value="Carbonic_anhydrase_a-class_CS"/>
</dbReference>
<dbReference type="Gene3D" id="3.10.200.10">
    <property type="entry name" value="Alpha carbonic anhydrase"/>
    <property type="match status" value="1"/>
</dbReference>
<dbReference type="PROSITE" id="PS51144">
    <property type="entry name" value="ALPHA_CA_2"/>
    <property type="match status" value="1"/>
</dbReference>
<evidence type="ECO:0000259" key="4">
    <source>
        <dbReference type="PROSITE" id="PS51144"/>
    </source>
</evidence>
<dbReference type="GO" id="GO:0004089">
    <property type="term" value="F:carbonate dehydratase activity"/>
    <property type="evidence" value="ECO:0007669"/>
    <property type="project" value="InterPro"/>
</dbReference>
<feature type="domain" description="Alpha-carbonic anhydrase" evidence="4">
    <location>
        <begin position="1"/>
        <end position="81"/>
    </location>
</feature>
<evidence type="ECO:0000256" key="1">
    <source>
        <dbReference type="ARBA" id="ARBA00014628"/>
    </source>
</evidence>
<dbReference type="Proteomes" id="UP000441333">
    <property type="component" value="Unassembled WGS sequence"/>
</dbReference>
<keyword evidence="3" id="KW-1133">Transmembrane helix</keyword>
<proteinExistence type="predicted"/>
<sequence>MFRFQYEPSTLIHDVENNGHSIQFDFEEGDYITYKNERFCLKLIHFHEPSEHKIDGVIYPIEIHLVIISVFHIICFFQSLK</sequence>
<reference evidence="5 6" key="1">
    <citation type="submission" date="2019-09" db="EMBL/GenBank/DDBJ databases">
        <authorList>
            <person name="Cao W.R."/>
        </authorList>
    </citation>
    <scope>NUCLEOTIDE SEQUENCE [LARGE SCALE GENOMIC DNA]</scope>
    <source>
        <strain evidence="5 6">B1N29</strain>
    </source>
</reference>
<keyword evidence="3" id="KW-0472">Membrane</keyword>
<evidence type="ECO:0000256" key="3">
    <source>
        <dbReference type="SAM" id="Phobius"/>
    </source>
</evidence>
<keyword evidence="6" id="KW-1185">Reference proteome</keyword>
<dbReference type="PROSITE" id="PS00162">
    <property type="entry name" value="ALPHA_CA_1"/>
    <property type="match status" value="1"/>
</dbReference>
<dbReference type="EMBL" id="WAAT01000032">
    <property type="protein sequence ID" value="KAB1068704.1"/>
    <property type="molecule type" value="Genomic_DNA"/>
</dbReference>
<dbReference type="GO" id="GO:0008270">
    <property type="term" value="F:zinc ion binding"/>
    <property type="evidence" value="ECO:0007669"/>
    <property type="project" value="InterPro"/>
</dbReference>
<evidence type="ECO:0000313" key="5">
    <source>
        <dbReference type="EMBL" id="KAB1068704.1"/>
    </source>
</evidence>
<name>A0A6N6MI63_9FLAO</name>
<gene>
    <name evidence="5" type="ORF">F6U93_06035</name>
</gene>
<dbReference type="InterPro" id="IPR036398">
    <property type="entry name" value="CA_dom_sf"/>
</dbReference>
<keyword evidence="3" id="KW-0812">Transmembrane</keyword>
<feature type="transmembrane region" description="Helical" evidence="3">
    <location>
        <begin position="57"/>
        <end position="77"/>
    </location>
</feature>
<dbReference type="RefSeq" id="WP_150937912.1">
    <property type="nucleotide sequence ID" value="NZ_WAAT01000032.1"/>
</dbReference>
<organism evidence="5 6">
    <name type="scientific">Pseudotamlana haliotis</name>
    <dbReference type="NCBI Taxonomy" id="2614804"/>
    <lineage>
        <taxon>Bacteria</taxon>
        <taxon>Pseudomonadati</taxon>
        <taxon>Bacteroidota</taxon>
        <taxon>Flavobacteriia</taxon>
        <taxon>Flavobacteriales</taxon>
        <taxon>Flavobacteriaceae</taxon>
        <taxon>Pseudotamlana</taxon>
    </lineage>
</organism>